<organism evidence="12 13">
    <name type="scientific">Fasciola hepatica</name>
    <name type="common">Liver fluke</name>
    <dbReference type="NCBI Taxonomy" id="6192"/>
    <lineage>
        <taxon>Eukaryota</taxon>
        <taxon>Metazoa</taxon>
        <taxon>Spiralia</taxon>
        <taxon>Lophotrochozoa</taxon>
        <taxon>Platyhelminthes</taxon>
        <taxon>Trematoda</taxon>
        <taxon>Digenea</taxon>
        <taxon>Plagiorchiida</taxon>
        <taxon>Echinostomata</taxon>
        <taxon>Echinostomatoidea</taxon>
        <taxon>Fasciolidae</taxon>
        <taxon>Fasciola</taxon>
    </lineage>
</organism>
<dbReference type="InterPro" id="IPR058767">
    <property type="entry name" value="MCM8_N"/>
</dbReference>
<accession>A0A4E0RH48</accession>
<dbReference type="Gene3D" id="2.40.50.140">
    <property type="entry name" value="Nucleic acid-binding proteins"/>
    <property type="match status" value="1"/>
</dbReference>
<dbReference type="PRINTS" id="PR01657">
    <property type="entry name" value="MCMFAMILY"/>
</dbReference>
<name>A0A4E0RH48_FASHE</name>
<dbReference type="Pfam" id="PF17207">
    <property type="entry name" value="MCM_OB"/>
    <property type="match status" value="1"/>
</dbReference>
<dbReference type="Pfam" id="PF25051">
    <property type="entry name" value="WHD_MCM8"/>
    <property type="match status" value="1"/>
</dbReference>
<protein>
    <recommendedName>
        <fullName evidence="7">DNA helicase MCM8</fullName>
    </recommendedName>
    <alternativeName>
        <fullName evidence="8">Minichromosome maintenance 8</fullName>
    </alternativeName>
</protein>
<dbReference type="InterPro" id="IPR012340">
    <property type="entry name" value="NA-bd_OB-fold"/>
</dbReference>
<dbReference type="Gene3D" id="3.40.50.300">
    <property type="entry name" value="P-loop containing nucleotide triphosphate hydrolases"/>
    <property type="match status" value="1"/>
</dbReference>
<dbReference type="Proteomes" id="UP000230066">
    <property type="component" value="Unassembled WGS sequence"/>
</dbReference>
<evidence type="ECO:0000259" key="11">
    <source>
        <dbReference type="PROSITE" id="PS50051"/>
    </source>
</evidence>
<dbReference type="Pfam" id="PF26065">
    <property type="entry name" value="MCM8_N"/>
    <property type="match status" value="1"/>
</dbReference>
<dbReference type="PROSITE" id="PS50051">
    <property type="entry name" value="MCM_2"/>
    <property type="match status" value="1"/>
</dbReference>
<dbReference type="GO" id="GO:0005524">
    <property type="term" value="F:ATP binding"/>
    <property type="evidence" value="ECO:0007669"/>
    <property type="project" value="UniProtKB-KW"/>
</dbReference>
<keyword evidence="4 9" id="KW-0067">ATP-binding</keyword>
<dbReference type="SUPFAM" id="SSF50249">
    <property type="entry name" value="Nucleic acid-binding proteins"/>
    <property type="match status" value="1"/>
</dbReference>
<evidence type="ECO:0000256" key="1">
    <source>
        <dbReference type="ARBA" id="ARBA00004123"/>
    </source>
</evidence>
<comment type="subcellular location">
    <subcellularLocation>
        <location evidence="1">Nucleus</location>
    </subcellularLocation>
</comment>
<dbReference type="InterPro" id="IPR003593">
    <property type="entry name" value="AAA+_ATPase"/>
</dbReference>
<keyword evidence="13" id="KW-1185">Reference proteome</keyword>
<evidence type="ECO:0000256" key="3">
    <source>
        <dbReference type="ARBA" id="ARBA00022741"/>
    </source>
</evidence>
<dbReference type="EMBL" id="JXXN02000239">
    <property type="protein sequence ID" value="THD28089.1"/>
    <property type="molecule type" value="Genomic_DNA"/>
</dbReference>
<comment type="caution">
    <text evidence="12">The sequence shown here is derived from an EMBL/GenBank/DDBJ whole genome shotgun (WGS) entry which is preliminary data.</text>
</comment>
<dbReference type="InterPro" id="IPR056875">
    <property type="entry name" value="MCM8/REC_WHD"/>
</dbReference>
<dbReference type="InterPro" id="IPR033762">
    <property type="entry name" value="MCM_OB"/>
</dbReference>
<dbReference type="Gene3D" id="2.20.28.10">
    <property type="match status" value="1"/>
</dbReference>
<evidence type="ECO:0000256" key="10">
    <source>
        <dbReference type="SAM" id="MobiDB-lite"/>
    </source>
</evidence>
<evidence type="ECO:0000256" key="7">
    <source>
        <dbReference type="ARBA" id="ARBA00041084"/>
    </source>
</evidence>
<dbReference type="SUPFAM" id="SSF52540">
    <property type="entry name" value="P-loop containing nucleoside triphosphate hydrolases"/>
    <property type="match status" value="1"/>
</dbReference>
<evidence type="ECO:0000256" key="2">
    <source>
        <dbReference type="ARBA" id="ARBA00008010"/>
    </source>
</evidence>
<evidence type="ECO:0000313" key="12">
    <source>
        <dbReference type="EMBL" id="THD28089.1"/>
    </source>
</evidence>
<evidence type="ECO:0000256" key="5">
    <source>
        <dbReference type="ARBA" id="ARBA00023125"/>
    </source>
</evidence>
<dbReference type="SMART" id="SM00350">
    <property type="entry name" value="MCM"/>
    <property type="match status" value="1"/>
</dbReference>
<dbReference type="CDD" id="cd22247">
    <property type="entry name" value="MCM8_WHD"/>
    <property type="match status" value="1"/>
</dbReference>
<reference evidence="12" key="1">
    <citation type="submission" date="2019-03" db="EMBL/GenBank/DDBJ databases">
        <title>Improved annotation for the trematode Fasciola hepatica.</title>
        <authorList>
            <person name="Choi Y.-J."/>
            <person name="Martin J."/>
            <person name="Mitreva M."/>
        </authorList>
    </citation>
    <scope>NUCLEOTIDE SEQUENCE [LARGE SCALE GENOMIC DNA]</scope>
</reference>
<dbReference type="GO" id="GO:0006310">
    <property type="term" value="P:DNA recombination"/>
    <property type="evidence" value="ECO:0007669"/>
    <property type="project" value="UniProtKB-ARBA"/>
</dbReference>
<gene>
    <name evidence="12" type="ORF">D915_001033</name>
</gene>
<evidence type="ECO:0000256" key="4">
    <source>
        <dbReference type="ARBA" id="ARBA00022840"/>
    </source>
</evidence>
<dbReference type="Pfam" id="PF00493">
    <property type="entry name" value="MCM"/>
    <property type="match status" value="2"/>
</dbReference>
<keyword evidence="5 9" id="KW-0238">DNA-binding</keyword>
<feature type="region of interest" description="Disordered" evidence="10">
    <location>
        <begin position="534"/>
        <end position="580"/>
    </location>
</feature>
<dbReference type="AlphaFoldDB" id="A0A4E0RH48"/>
<dbReference type="GO" id="GO:0005634">
    <property type="term" value="C:nucleus"/>
    <property type="evidence" value="ECO:0007669"/>
    <property type="project" value="UniProtKB-SubCell"/>
</dbReference>
<feature type="domain" description="MCM C-terminal AAA(+) ATPase" evidence="11">
    <location>
        <begin position="500"/>
        <end position="806"/>
    </location>
</feature>
<dbReference type="InterPro" id="IPR031327">
    <property type="entry name" value="MCM"/>
</dbReference>
<evidence type="ECO:0000313" key="13">
    <source>
        <dbReference type="Proteomes" id="UP000230066"/>
    </source>
</evidence>
<dbReference type="PANTHER" id="PTHR11630:SF47">
    <property type="entry name" value="DNA HELICASE MCM8"/>
    <property type="match status" value="1"/>
</dbReference>
<keyword evidence="3 9" id="KW-0547">Nucleotide-binding</keyword>
<comment type="similarity">
    <text evidence="2 9">Belongs to the MCM family.</text>
</comment>
<feature type="region of interest" description="Disordered" evidence="10">
    <location>
        <begin position="1"/>
        <end position="22"/>
    </location>
</feature>
<evidence type="ECO:0000256" key="9">
    <source>
        <dbReference type="RuleBase" id="RU004070"/>
    </source>
</evidence>
<proteinExistence type="inferred from homology"/>
<feature type="compositionally biased region" description="Polar residues" evidence="10">
    <location>
        <begin position="563"/>
        <end position="576"/>
    </location>
</feature>
<evidence type="ECO:0000256" key="8">
    <source>
        <dbReference type="ARBA" id="ARBA00042306"/>
    </source>
</evidence>
<dbReference type="InterPro" id="IPR041562">
    <property type="entry name" value="MCM_lid"/>
</dbReference>
<feature type="compositionally biased region" description="Polar residues" evidence="10">
    <location>
        <begin position="619"/>
        <end position="635"/>
    </location>
</feature>
<feature type="region of interest" description="Disordered" evidence="10">
    <location>
        <begin position="609"/>
        <end position="635"/>
    </location>
</feature>
<dbReference type="SMART" id="SM00382">
    <property type="entry name" value="AAA"/>
    <property type="match status" value="1"/>
</dbReference>
<dbReference type="GO" id="GO:0042555">
    <property type="term" value="C:MCM complex"/>
    <property type="evidence" value="ECO:0007669"/>
    <property type="project" value="TreeGrafter"/>
</dbReference>
<evidence type="ECO:0000256" key="6">
    <source>
        <dbReference type="ARBA" id="ARBA00023242"/>
    </source>
</evidence>
<dbReference type="InterPro" id="IPR001208">
    <property type="entry name" value="MCM_dom"/>
</dbReference>
<keyword evidence="6" id="KW-0539">Nucleus</keyword>
<dbReference type="GO" id="GO:0003697">
    <property type="term" value="F:single-stranded DNA binding"/>
    <property type="evidence" value="ECO:0007669"/>
    <property type="project" value="TreeGrafter"/>
</dbReference>
<feature type="compositionally biased region" description="Basic and acidic residues" evidence="10">
    <location>
        <begin position="548"/>
        <end position="561"/>
    </location>
</feature>
<dbReference type="PANTHER" id="PTHR11630">
    <property type="entry name" value="DNA REPLICATION LICENSING FACTOR MCM FAMILY MEMBER"/>
    <property type="match status" value="1"/>
</dbReference>
<sequence length="1052" mass="114655">MFGQRTHSRGRRPFPYRSNFRGRRNFSQKRGFASSDGQSRSYKKTVSSAVSTSSQSESINTDVSASNFIGTKAQPLVPVNADCPFSGWILYFPTQPFEVNSKATLYTKAFMRYFTEALQCSGCNSLSNRSAPDTTEGTAIDWLRLETQGAALVDYPSLLRSSNLEQKIPELKQIFCDHRDGGVLRAQQCELILNCMGMALHTLCYNAVYKQNEKSDFFKVSADTTITTSSRIPPYLAARVVNHSPTTSLHNLRAHHLGQFISVKGIVVRLGPVEPVCYRLTFECCQCATKQILILPMDGRYSTPTRCPASNCRSRSFEPLLNHTDTITIDTQMITIQEASEHESDDCTTELGLTSTSVGRSPRCLTCRVNRDLVDTCLPGDVVHVAGCVGLLNPDGLAPGSHTAAASWSHRRGPSMFTLMLNVNSLIRLGSGGAAHPRQSNKQTNGMGKGAGPMIISTVNDGGDPIERSSDPEQVMSSFDNDFSVKDLHAIREISEQPNLFRLLVTSLCPTICGRGVVKAGLLLALFGGTQVQQRKRTHCQSSGPIEPEFRKSSAPDEHPTLPDQQSQRASPSLSDTGEEVSYRIDAIPATRPTEKNSFDLDFDLDRSEDEEGNAEPVNMNSDGQEESPTCASEFGQNRRSAPHVLIVGDPGLGKSQMLRAAANLAPRVIYVCGNTTTAAGLTVSTIREGSGTGGGFGLEAGALVLADQGCCCIDEFDKLSCDPAVLLEAMEQQTISVARGGMVANLSARASVLAAANPVGGHYDCTRRLDENLRIAPALLSRFDLIYVLLDRPDEAADRLLSEHVTAVHTGTWKPTSFIVSQPGSSELNPHGSTGFASEYIEIDPSMPLAERLELRLGERVDYIPHVLLRKYILYARKYVMPVLSVAAASTLRDFYLELRRNRHSRDTFPITMRQLESLIRLTEARARAELREEATCEDAMDVCELMRATGLGTGHVGETLANATLSQIARMVPQTSRRLTSSSGPAAAKRLLSALEVASVRTNSRLFTRVEIQTLANGLGIASTAVDMLLDRLNDAGAVLKQGKNLYKLV</sequence>
<keyword evidence="12" id="KW-0347">Helicase</keyword>
<feature type="region of interest" description="Disordered" evidence="10">
    <location>
        <begin position="432"/>
        <end position="451"/>
    </location>
</feature>
<dbReference type="Pfam" id="PF17855">
    <property type="entry name" value="MCM_lid"/>
    <property type="match status" value="1"/>
</dbReference>
<dbReference type="InterPro" id="IPR027417">
    <property type="entry name" value="P-loop_NTPase"/>
</dbReference>
<keyword evidence="12" id="KW-0378">Hydrolase</keyword>
<dbReference type="GO" id="GO:0017116">
    <property type="term" value="F:single-stranded DNA helicase activity"/>
    <property type="evidence" value="ECO:0007669"/>
    <property type="project" value="TreeGrafter"/>
</dbReference>